<evidence type="ECO:0008006" key="3">
    <source>
        <dbReference type="Google" id="ProtNLM"/>
    </source>
</evidence>
<gene>
    <name evidence="1" type="ORF">C6P45_004344</name>
</gene>
<keyword evidence="2" id="KW-1185">Reference proteome</keyword>
<reference evidence="1 2" key="1">
    <citation type="submission" date="2020-11" db="EMBL/GenBank/DDBJ databases">
        <title>Kefir isolates.</title>
        <authorList>
            <person name="Marcisauskas S."/>
            <person name="Kim Y."/>
            <person name="Blasche S."/>
        </authorList>
    </citation>
    <scope>NUCLEOTIDE SEQUENCE [LARGE SCALE GENOMIC DNA]</scope>
    <source>
        <strain evidence="1 2">OG2</strain>
    </source>
</reference>
<dbReference type="Pfam" id="PF12824">
    <property type="entry name" value="MRP-L20"/>
    <property type="match status" value="1"/>
</dbReference>
<organism evidence="1 2">
    <name type="scientific">Maudiozyma exigua</name>
    <name type="common">Yeast</name>
    <name type="synonym">Kazachstania exigua</name>
    <dbReference type="NCBI Taxonomy" id="34358"/>
    <lineage>
        <taxon>Eukaryota</taxon>
        <taxon>Fungi</taxon>
        <taxon>Dikarya</taxon>
        <taxon>Ascomycota</taxon>
        <taxon>Saccharomycotina</taxon>
        <taxon>Saccharomycetes</taxon>
        <taxon>Saccharomycetales</taxon>
        <taxon>Saccharomycetaceae</taxon>
        <taxon>Maudiozyma</taxon>
    </lineage>
</organism>
<dbReference type="AlphaFoldDB" id="A0A9P6WBX2"/>
<dbReference type="EMBL" id="PUHR01000057">
    <property type="protein sequence ID" value="KAG0668804.1"/>
    <property type="molecule type" value="Genomic_DNA"/>
</dbReference>
<dbReference type="GO" id="GO:0003735">
    <property type="term" value="F:structural constituent of ribosome"/>
    <property type="evidence" value="ECO:0007669"/>
    <property type="project" value="TreeGrafter"/>
</dbReference>
<protein>
    <recommendedName>
        <fullName evidence="3">Mrpl20p</fullName>
    </recommendedName>
</protein>
<dbReference type="InterPro" id="IPR024388">
    <property type="entry name" value="Ribosomal_mL58"/>
</dbReference>
<accession>A0A9P6WBX2</accession>
<dbReference type="PANTHER" id="PTHR28266">
    <property type="entry name" value="54S RIBOSOMAL PROTEIN L20, MITOCHONDRIAL"/>
    <property type="match status" value="1"/>
</dbReference>
<evidence type="ECO:0000313" key="2">
    <source>
        <dbReference type="Proteomes" id="UP000750334"/>
    </source>
</evidence>
<dbReference type="PANTHER" id="PTHR28266:SF1">
    <property type="entry name" value="LARGE RIBOSOMAL SUBUNIT PROTEIN ML58"/>
    <property type="match status" value="1"/>
</dbReference>
<dbReference type="OrthoDB" id="6021263at2759"/>
<dbReference type="Proteomes" id="UP000750334">
    <property type="component" value="Unassembled WGS sequence"/>
</dbReference>
<evidence type="ECO:0000313" key="1">
    <source>
        <dbReference type="EMBL" id="KAG0668804.1"/>
    </source>
</evidence>
<dbReference type="GO" id="GO:0005762">
    <property type="term" value="C:mitochondrial large ribosomal subunit"/>
    <property type="evidence" value="ECO:0007669"/>
    <property type="project" value="TreeGrafter"/>
</dbReference>
<comment type="caution">
    <text evidence="1">The sequence shown here is derived from an EMBL/GenBank/DDBJ whole genome shotgun (WGS) entry which is preliminary data.</text>
</comment>
<proteinExistence type="predicted"/>
<sequence length="203" mass="23081">MLAFTRGIHVNSVIRKEVVEKTVKQGLKELKGAQTIYNPRTSASNYKGYLKSKIPSGMYYNPAQSATTGSINSETIPLSFLAKDDPRRTLIEQLRANDAVESKYGPAVLTSKSTQNGKTYHLEPEQIKEIIKLRKEDPALNTRKKLATQFGVSPLFISLVSSASKERVEEMNGRLDTIKSKWHKQREIARKDRKKRKQLWYIA</sequence>
<name>A0A9P6WBX2_MAUEX</name>